<evidence type="ECO:0000313" key="13">
    <source>
        <dbReference type="EMBL" id="KZS17620.1"/>
    </source>
</evidence>
<sequence length="538" mass="61425">MSLSPSTKKRKQHDDADDQAEKIFPAKSPESNNIIIYIHPEGIGPKRLDIMKSSVIKNGFHLSNAMTVDVTHVISELQSREDVLNSKEFKEIRNWNGYVVESQWLVQCSKFHSLVPVAGYLLPSLSIPESTPVTIPHEETSLYPDPDFDLNKFNECVAERRAVLDHQNKDIAEALDLLREYWSLCHQTVTDERRALAFARAAAAVKCLPFKVTNPRQLKGIKDLGDGHALRVATQIVESGHSQEVEEKRNDKKFLSFQIFCKVFGVGPSIAKKWYAMGLRTAEDVKKRFDQLDVSKDNMISYGMAFYDDLNRPLQLVEAENTYKHITALAQRILPSVVTSMIGGFRRGKSSGHDLDVLFSYPEREHNEHGLIAAVREELDKKGLVVWSRYSRADGPRGVEIDSSPLPAGSAKDHLLVIMIILKYPLDGHFDQLERRDFSTEKNLGLFQLADSARPWRAIRVDLVGSTTAQYPYAQIGWTGNKQYNRCLRQYAKDAFNYSLSSTGLYDKRQHRWLPAQTERDVFDHLKLSYREPWERNF</sequence>
<evidence type="ECO:0000256" key="7">
    <source>
        <dbReference type="ARBA" id="ARBA00022842"/>
    </source>
</evidence>
<dbReference type="OrthoDB" id="205514at2759"/>
<dbReference type="EMBL" id="LRGB01000626">
    <property type="protein sequence ID" value="KZS17620.1"/>
    <property type="molecule type" value="Genomic_DNA"/>
</dbReference>
<evidence type="ECO:0000256" key="10">
    <source>
        <dbReference type="PIRSR" id="PIRSR000817-1"/>
    </source>
</evidence>
<keyword evidence="8 9" id="KW-0539">Nucleus</keyword>
<dbReference type="InterPro" id="IPR001726">
    <property type="entry name" value="TdT/Mu"/>
</dbReference>
<evidence type="ECO:0000256" key="2">
    <source>
        <dbReference type="ARBA" id="ARBA00004123"/>
    </source>
</evidence>
<feature type="binding site" evidence="10">
    <location>
        <position position="356"/>
    </location>
    <ligand>
        <name>Mg(2+)</name>
        <dbReference type="ChEBI" id="CHEBI:18420"/>
    </ligand>
</feature>
<keyword evidence="14" id="KW-1185">Reference proteome</keyword>
<comment type="caution">
    <text evidence="13">The sequence shown here is derived from an EMBL/GenBank/DDBJ whole genome shotgun (WGS) entry which is preliminary data.</text>
</comment>
<evidence type="ECO:0000313" key="14">
    <source>
        <dbReference type="Proteomes" id="UP000076858"/>
    </source>
</evidence>
<evidence type="ECO:0000256" key="4">
    <source>
        <dbReference type="ARBA" id="ARBA00022679"/>
    </source>
</evidence>
<comment type="subcellular location">
    <subcellularLocation>
        <location evidence="2 9">Nucleus</location>
    </subcellularLocation>
</comment>
<dbReference type="GO" id="GO:0003887">
    <property type="term" value="F:DNA-directed DNA polymerase activity"/>
    <property type="evidence" value="ECO:0007669"/>
    <property type="project" value="UniProtKB-UniRule"/>
</dbReference>
<dbReference type="InterPro" id="IPR028207">
    <property type="entry name" value="DNA_pol_B_palm_palm"/>
</dbReference>
<evidence type="ECO:0000256" key="6">
    <source>
        <dbReference type="ARBA" id="ARBA00022723"/>
    </source>
</evidence>
<evidence type="ECO:0000256" key="1">
    <source>
        <dbReference type="ARBA" id="ARBA00001946"/>
    </source>
</evidence>
<dbReference type="InterPro" id="IPR022312">
    <property type="entry name" value="DNA_pol_X"/>
</dbReference>
<keyword evidence="6 9" id="KW-0479">Metal-binding</keyword>
<dbReference type="InterPro" id="IPR018944">
    <property type="entry name" value="DNA_pol_lambd_fingers_domain"/>
</dbReference>
<dbReference type="PANTHER" id="PTHR11276">
    <property type="entry name" value="DNA POLYMERASE TYPE-X FAMILY MEMBER"/>
    <property type="match status" value="1"/>
</dbReference>
<proteinExistence type="inferred from homology"/>
<dbReference type="InterPro" id="IPR037160">
    <property type="entry name" value="DNA_Pol_thumb_sf"/>
</dbReference>
<organism evidence="13 14">
    <name type="scientific">Daphnia magna</name>
    <dbReference type="NCBI Taxonomy" id="35525"/>
    <lineage>
        <taxon>Eukaryota</taxon>
        <taxon>Metazoa</taxon>
        <taxon>Ecdysozoa</taxon>
        <taxon>Arthropoda</taxon>
        <taxon>Crustacea</taxon>
        <taxon>Branchiopoda</taxon>
        <taxon>Diplostraca</taxon>
        <taxon>Cladocera</taxon>
        <taxon>Anomopoda</taxon>
        <taxon>Daphniidae</taxon>
        <taxon>Daphnia</taxon>
    </lineage>
</organism>
<evidence type="ECO:0000256" key="5">
    <source>
        <dbReference type="ARBA" id="ARBA00022695"/>
    </source>
</evidence>
<dbReference type="PRINTS" id="PR00871">
    <property type="entry name" value="DNAPOLXTDT"/>
</dbReference>
<dbReference type="Pfam" id="PF14716">
    <property type="entry name" value="HHH_8"/>
    <property type="match status" value="1"/>
</dbReference>
<evidence type="ECO:0000259" key="12">
    <source>
        <dbReference type="PROSITE" id="PS50172"/>
    </source>
</evidence>
<gene>
    <name evidence="13" type="ORF">APZ42_016503</name>
</gene>
<reference evidence="13 14" key="1">
    <citation type="submission" date="2016-03" db="EMBL/GenBank/DDBJ databases">
        <title>EvidentialGene: Evidence-directed Construction of Genes on Genomes.</title>
        <authorList>
            <person name="Gilbert D.G."/>
            <person name="Choi J.-H."/>
            <person name="Mockaitis K."/>
            <person name="Colbourne J."/>
            <person name="Pfrender M."/>
        </authorList>
    </citation>
    <scope>NUCLEOTIDE SEQUENCE [LARGE SCALE GENOMIC DNA]</scope>
    <source>
        <strain evidence="13 14">Xinb3</strain>
        <tissue evidence="13">Complete organism</tissue>
    </source>
</reference>
<feature type="binding site" evidence="10">
    <location>
        <position position="462"/>
    </location>
    <ligand>
        <name>Mg(2+)</name>
        <dbReference type="ChEBI" id="CHEBI:18420"/>
    </ligand>
</feature>
<dbReference type="CDD" id="cd00027">
    <property type="entry name" value="BRCT"/>
    <property type="match status" value="1"/>
</dbReference>
<dbReference type="Proteomes" id="UP000076858">
    <property type="component" value="Unassembled WGS sequence"/>
</dbReference>
<dbReference type="InterPro" id="IPR043519">
    <property type="entry name" value="NT_sf"/>
</dbReference>
<evidence type="ECO:0000256" key="8">
    <source>
        <dbReference type="ARBA" id="ARBA00023242"/>
    </source>
</evidence>
<dbReference type="SUPFAM" id="SSF81301">
    <property type="entry name" value="Nucleotidyltransferase"/>
    <property type="match status" value="1"/>
</dbReference>
<dbReference type="InterPro" id="IPR029398">
    <property type="entry name" value="PolB_thumb"/>
</dbReference>
<dbReference type="GO" id="GO:0006303">
    <property type="term" value="P:double-strand break repair via nonhomologous end joining"/>
    <property type="evidence" value="ECO:0007669"/>
    <property type="project" value="TreeGrafter"/>
</dbReference>
<dbReference type="Gene3D" id="3.30.210.10">
    <property type="entry name" value="DNA polymerase, thumb domain"/>
    <property type="match status" value="1"/>
</dbReference>
<dbReference type="SMART" id="SM00483">
    <property type="entry name" value="POLXc"/>
    <property type="match status" value="1"/>
</dbReference>
<dbReference type="InterPro" id="IPR010996">
    <property type="entry name" value="HHH_MUS81"/>
</dbReference>
<dbReference type="AlphaFoldDB" id="A0A165AGI8"/>
<dbReference type="FunFam" id="3.30.210.10:FF:000005">
    <property type="entry name" value="DNA polymerase IV"/>
    <property type="match status" value="1"/>
</dbReference>
<dbReference type="InterPro" id="IPR001357">
    <property type="entry name" value="BRCT_dom"/>
</dbReference>
<feature type="binding site" evidence="10">
    <location>
        <position position="354"/>
    </location>
    <ligand>
        <name>Mg(2+)</name>
        <dbReference type="ChEBI" id="CHEBI:18420"/>
    </ligand>
</feature>
<evidence type="ECO:0000256" key="3">
    <source>
        <dbReference type="ARBA" id="ARBA00008323"/>
    </source>
</evidence>
<dbReference type="Gene3D" id="1.10.150.20">
    <property type="entry name" value="5' to 3' exonuclease, C-terminal subdomain"/>
    <property type="match status" value="1"/>
</dbReference>
<evidence type="ECO:0000256" key="9">
    <source>
        <dbReference type="PIRNR" id="PIRNR000817"/>
    </source>
</evidence>
<dbReference type="InterPro" id="IPR027421">
    <property type="entry name" value="DNA_pol_lamdba_lyase_dom_sf"/>
</dbReference>
<dbReference type="InterPro" id="IPR019843">
    <property type="entry name" value="DNA_pol-X_BS"/>
</dbReference>
<dbReference type="InterPro" id="IPR036420">
    <property type="entry name" value="BRCT_dom_sf"/>
</dbReference>
<evidence type="ECO:0000256" key="11">
    <source>
        <dbReference type="SAM" id="MobiDB-lite"/>
    </source>
</evidence>
<dbReference type="SUPFAM" id="SSF47802">
    <property type="entry name" value="DNA polymerase beta, N-terminal domain-like"/>
    <property type="match status" value="1"/>
</dbReference>
<dbReference type="Gene3D" id="3.40.50.10190">
    <property type="entry name" value="BRCT domain"/>
    <property type="match status" value="1"/>
</dbReference>
<dbReference type="SUPFAM" id="SSF52113">
    <property type="entry name" value="BRCT domain"/>
    <property type="match status" value="1"/>
</dbReference>
<feature type="domain" description="BRCT" evidence="12">
    <location>
        <begin position="26"/>
        <end position="122"/>
    </location>
</feature>
<feature type="region of interest" description="Disordered" evidence="11">
    <location>
        <begin position="1"/>
        <end position="23"/>
    </location>
</feature>
<dbReference type="PRINTS" id="PR00869">
    <property type="entry name" value="DNAPOLX"/>
</dbReference>
<dbReference type="InterPro" id="IPR002054">
    <property type="entry name" value="DNA-dir_DNA_pol_X"/>
</dbReference>
<dbReference type="GO" id="GO:0046872">
    <property type="term" value="F:metal ion binding"/>
    <property type="evidence" value="ECO:0007669"/>
    <property type="project" value="UniProtKB-UniRule"/>
</dbReference>
<dbReference type="PIRSF" id="PIRSF000817">
    <property type="entry name" value="DNA_NT"/>
    <property type="match status" value="1"/>
</dbReference>
<dbReference type="GO" id="GO:0005634">
    <property type="term" value="C:nucleus"/>
    <property type="evidence" value="ECO:0007669"/>
    <property type="project" value="UniProtKB-SubCell"/>
</dbReference>
<dbReference type="Pfam" id="PF14792">
    <property type="entry name" value="DNA_pol_B_palm"/>
    <property type="match status" value="1"/>
</dbReference>
<dbReference type="Gene3D" id="3.30.460.10">
    <property type="entry name" value="Beta Polymerase, domain 2"/>
    <property type="match status" value="1"/>
</dbReference>
<dbReference type="Gene3D" id="1.10.150.110">
    <property type="entry name" value="DNA polymerase beta, N-terminal domain-like"/>
    <property type="match status" value="1"/>
</dbReference>
<dbReference type="PROSITE" id="PS00522">
    <property type="entry name" value="DNA_POLYMERASE_X"/>
    <property type="match status" value="1"/>
</dbReference>
<dbReference type="STRING" id="35525.A0A165AGI8"/>
<keyword evidence="7 9" id="KW-0460">Magnesium</keyword>
<dbReference type="GO" id="GO:0003677">
    <property type="term" value="F:DNA binding"/>
    <property type="evidence" value="ECO:0007669"/>
    <property type="project" value="UniProtKB-UniRule"/>
</dbReference>
<keyword evidence="4 9" id="KW-0808">Transferase</keyword>
<dbReference type="Pfam" id="PF10391">
    <property type="entry name" value="DNA_pol_lambd_f"/>
    <property type="match status" value="1"/>
</dbReference>
<accession>A0A165AGI8</accession>
<comment type="cofactor">
    <cofactor evidence="1 10">
        <name>Mg(2+)</name>
        <dbReference type="ChEBI" id="CHEBI:18420"/>
    </cofactor>
</comment>
<dbReference type="PANTHER" id="PTHR11276:SF40">
    <property type="entry name" value="BRCT DOMAIN-CONTAINING PROTEIN"/>
    <property type="match status" value="1"/>
</dbReference>
<protein>
    <recommendedName>
        <fullName evidence="12">BRCT domain-containing protein</fullName>
    </recommendedName>
</protein>
<name>A0A165AGI8_9CRUS</name>
<dbReference type="SUPFAM" id="SSF81585">
    <property type="entry name" value="PsbU/PolX domain-like"/>
    <property type="match status" value="1"/>
</dbReference>
<comment type="similarity">
    <text evidence="3 9">Belongs to the DNA polymerase type-X family.</text>
</comment>
<keyword evidence="5 9" id="KW-0548">Nucleotidyltransferase</keyword>
<dbReference type="Pfam" id="PF14791">
    <property type="entry name" value="DNA_pol_B_thumb"/>
    <property type="match status" value="1"/>
</dbReference>
<dbReference type="PROSITE" id="PS50172">
    <property type="entry name" value="BRCT"/>
    <property type="match status" value="1"/>
</dbReference>